<comment type="caution">
    <text evidence="2">The sequence shown here is derived from an EMBL/GenBank/DDBJ whole genome shotgun (WGS) entry which is preliminary data.</text>
</comment>
<keyword evidence="1" id="KW-1133">Transmembrane helix</keyword>
<name>A0A8S1NDS8_PARPR</name>
<evidence type="ECO:0008006" key="4">
    <source>
        <dbReference type="Google" id="ProtNLM"/>
    </source>
</evidence>
<dbReference type="AlphaFoldDB" id="A0A8S1NDS8"/>
<protein>
    <recommendedName>
        <fullName evidence="4">Transmembrane protein</fullName>
    </recommendedName>
</protein>
<evidence type="ECO:0000256" key="1">
    <source>
        <dbReference type="SAM" id="Phobius"/>
    </source>
</evidence>
<feature type="transmembrane region" description="Helical" evidence="1">
    <location>
        <begin position="327"/>
        <end position="348"/>
    </location>
</feature>
<evidence type="ECO:0000313" key="2">
    <source>
        <dbReference type="EMBL" id="CAD8091247.1"/>
    </source>
</evidence>
<feature type="transmembrane region" description="Helical" evidence="1">
    <location>
        <begin position="355"/>
        <end position="377"/>
    </location>
</feature>
<dbReference type="Proteomes" id="UP000688137">
    <property type="component" value="Unassembled WGS sequence"/>
</dbReference>
<dbReference type="OMA" id="VVEWITI"/>
<dbReference type="EMBL" id="CAJJDM010000090">
    <property type="protein sequence ID" value="CAD8091247.1"/>
    <property type="molecule type" value="Genomic_DNA"/>
</dbReference>
<reference evidence="2" key="1">
    <citation type="submission" date="2021-01" db="EMBL/GenBank/DDBJ databases">
        <authorList>
            <consortium name="Genoscope - CEA"/>
            <person name="William W."/>
        </authorList>
    </citation>
    <scope>NUCLEOTIDE SEQUENCE</scope>
</reference>
<feature type="transmembrane region" description="Helical" evidence="1">
    <location>
        <begin position="65"/>
        <end position="83"/>
    </location>
</feature>
<gene>
    <name evidence="2" type="ORF">PPRIM_AZ9-3.1.T0870206</name>
</gene>
<dbReference type="PANTHER" id="PTHR38934:SF6">
    <property type="entry name" value="CHROMOSOME UNDETERMINED SCAFFOLD_176, WHOLE GENOME SHOTGUN SEQUENCE"/>
    <property type="match status" value="1"/>
</dbReference>
<feature type="transmembrane region" description="Helical" evidence="1">
    <location>
        <begin position="264"/>
        <end position="284"/>
    </location>
</feature>
<keyword evidence="1" id="KW-0812">Transmembrane</keyword>
<keyword evidence="3" id="KW-1185">Reference proteome</keyword>
<organism evidence="2 3">
    <name type="scientific">Paramecium primaurelia</name>
    <dbReference type="NCBI Taxonomy" id="5886"/>
    <lineage>
        <taxon>Eukaryota</taxon>
        <taxon>Sar</taxon>
        <taxon>Alveolata</taxon>
        <taxon>Ciliophora</taxon>
        <taxon>Intramacronucleata</taxon>
        <taxon>Oligohymenophorea</taxon>
        <taxon>Peniculida</taxon>
        <taxon>Parameciidae</taxon>
        <taxon>Paramecium</taxon>
    </lineage>
</organism>
<evidence type="ECO:0000313" key="3">
    <source>
        <dbReference type="Proteomes" id="UP000688137"/>
    </source>
</evidence>
<proteinExistence type="predicted"/>
<feature type="transmembrane region" description="Helical" evidence="1">
    <location>
        <begin position="170"/>
        <end position="187"/>
    </location>
</feature>
<sequence length="446" mass="52020">MAIFKFDILNLESITFLPNLSVSFDSSLTDNNNMAVDLSKQTILLQQPKVLSKDLYNVANKFQDLGSALIIGLGSISVLMLFFGDPQQSLEIFDTLQFQSYLKFVNVVYPQNLQIYFHSSDIVTVNPILITFKIKDVFHTIIQDNFIESIGKLQEYQINADLLINIQSQLSQISLIVFLYIICLFYPRFFNNYCFTSKFFYFISSSKSKFLEKLGIKFYKFNKKIINLRKLYTIKGFRQLFYANSWDLLFKVLLFITSNNQQGYRSIISQCICFLVLSVFISLLCQHFKGLNKNLDFSILRIEQHEGICQLKKLLFILILIDIQESDIFQCTMITLLIFVYIGFLFMIQQNIPKIELIGLIWMEAPVMLFTLTSLIYCSDFQNYLTNDLQILIGFGQIGLLILGLLGPLIKLGIKLYRDFQQFYQKKQQNVKQFEVFNILNFDKMK</sequence>
<keyword evidence="1" id="KW-0472">Membrane</keyword>
<feature type="transmembrane region" description="Helical" evidence="1">
    <location>
        <begin position="389"/>
        <end position="410"/>
    </location>
</feature>
<accession>A0A8S1NDS8</accession>
<dbReference type="PANTHER" id="PTHR38934">
    <property type="entry name" value="HYPHALLY REGULATED CELL WALL PROTEIN 1"/>
    <property type="match status" value="1"/>
</dbReference>